<dbReference type="Proteomes" id="UP001500433">
    <property type="component" value="Unassembled WGS sequence"/>
</dbReference>
<evidence type="ECO:0000313" key="4">
    <source>
        <dbReference type="Proteomes" id="UP001500433"/>
    </source>
</evidence>
<sequence>MNNPKDMNSRLIIYPTDFSDCANNAKGYAIAMAKALQCEIRIVHTIEVGALVATEQNPEIDTSFINLFCEQADHKLTKLKKEIETFDLKCEYDILHGQTSFLKKYMEQLEPLMIVMGTLGKHDFENKLFGSFAAQTIRNPKSIVLAIPQKAKFNNLSEIVFATNFHIKDKTCLEFIKKIRKYYDTNLRVIHVSDNFPDLKKEKEKFSQLKEEITKIISSQNISFELLYGDDVEDKLLELLESSKPDMLALITRKRNFIERIFDKSLSKKMINHTNVPVLVF</sequence>
<protein>
    <recommendedName>
        <fullName evidence="2">UspA domain-containing protein</fullName>
    </recommendedName>
</protein>
<feature type="domain" description="UspA" evidence="2">
    <location>
        <begin position="12"/>
        <end position="147"/>
    </location>
</feature>
<proteinExistence type="inferred from homology"/>
<dbReference type="EMBL" id="BAABJH010000006">
    <property type="protein sequence ID" value="GAA4899297.1"/>
    <property type="molecule type" value="Genomic_DNA"/>
</dbReference>
<accession>A0ABP9FEG8</accession>
<dbReference type="Pfam" id="PF00582">
    <property type="entry name" value="Usp"/>
    <property type="match status" value="2"/>
</dbReference>
<dbReference type="PANTHER" id="PTHR46268:SF6">
    <property type="entry name" value="UNIVERSAL STRESS PROTEIN UP12"/>
    <property type="match status" value="1"/>
</dbReference>
<dbReference type="PANTHER" id="PTHR46268">
    <property type="entry name" value="STRESS RESPONSE PROTEIN NHAX"/>
    <property type="match status" value="1"/>
</dbReference>
<comment type="similarity">
    <text evidence="1">Belongs to the universal stress protein A family.</text>
</comment>
<reference evidence="4" key="1">
    <citation type="journal article" date="2019" name="Int. J. Syst. Evol. Microbiol.">
        <title>The Global Catalogue of Microorganisms (GCM) 10K type strain sequencing project: providing services to taxonomists for standard genome sequencing and annotation.</title>
        <authorList>
            <consortium name="The Broad Institute Genomics Platform"/>
            <consortium name="The Broad Institute Genome Sequencing Center for Infectious Disease"/>
            <person name="Wu L."/>
            <person name="Ma J."/>
        </authorList>
    </citation>
    <scope>NUCLEOTIDE SEQUENCE [LARGE SCALE GENOMIC DNA]</scope>
    <source>
        <strain evidence="4">JCM 18274</strain>
    </source>
</reference>
<dbReference type="SUPFAM" id="SSF52402">
    <property type="entry name" value="Adenine nucleotide alpha hydrolases-like"/>
    <property type="match status" value="2"/>
</dbReference>
<keyword evidence="4" id="KW-1185">Reference proteome</keyword>
<evidence type="ECO:0000256" key="1">
    <source>
        <dbReference type="ARBA" id="ARBA00008791"/>
    </source>
</evidence>
<dbReference type="Gene3D" id="3.40.50.12370">
    <property type="match status" value="1"/>
</dbReference>
<name>A0ABP9FEG8_9FLAO</name>
<evidence type="ECO:0000259" key="2">
    <source>
        <dbReference type="Pfam" id="PF00582"/>
    </source>
</evidence>
<organism evidence="3 4">
    <name type="scientific">Flaviramulus aquimarinus</name>
    <dbReference type="NCBI Taxonomy" id="1170456"/>
    <lineage>
        <taxon>Bacteria</taxon>
        <taxon>Pseudomonadati</taxon>
        <taxon>Bacteroidota</taxon>
        <taxon>Flavobacteriia</taxon>
        <taxon>Flavobacteriales</taxon>
        <taxon>Flavobacteriaceae</taxon>
        <taxon>Flaviramulus</taxon>
    </lineage>
</organism>
<gene>
    <name evidence="3" type="ORF">GCM10023311_25680</name>
</gene>
<evidence type="ECO:0000313" key="3">
    <source>
        <dbReference type="EMBL" id="GAA4899297.1"/>
    </source>
</evidence>
<dbReference type="InterPro" id="IPR006016">
    <property type="entry name" value="UspA"/>
</dbReference>
<dbReference type="RefSeq" id="WP_345274559.1">
    <property type="nucleotide sequence ID" value="NZ_BAABJH010000006.1"/>
</dbReference>
<comment type="caution">
    <text evidence="3">The sequence shown here is derived from an EMBL/GenBank/DDBJ whole genome shotgun (WGS) entry which is preliminary data.</text>
</comment>
<dbReference type="CDD" id="cd00293">
    <property type="entry name" value="USP-like"/>
    <property type="match status" value="2"/>
</dbReference>
<feature type="domain" description="UspA" evidence="2">
    <location>
        <begin position="159"/>
        <end position="280"/>
    </location>
</feature>